<sequence>MVNEEKHMKKVLFGTTMLVAAGAFAGAAVAADPITLKLGGKQEQYFGGVASTKDGGREDGFGIDTDTEVYFSGSTTLDNGITVAARIELEAEADNANNADKQWVTVSGAFGKIEAGQRSGVFDEFMVVAPTVGSVSLDDSKSWLGAGNGINGSVTQLYLDQSLDDDDAKVTYVTPQFYGFSAGVSYTPNVGGPRANNSSIVAPTKKNRDLVQMAVGYDAEFGDVGLKASAAAATQSNLWIYQGGVNVSYAGFTLGGAYTEYDDQSAAAVASWDADASEGRVWTAGLSYAVGPYSVGFTYGQTDNDSKSGVDAAIYKIGGDYKMGPGIDLVGNVFYGETGIGSSNVDASREGFGAVTGIVLAF</sequence>
<dbReference type="GO" id="GO:0046930">
    <property type="term" value="C:pore complex"/>
    <property type="evidence" value="ECO:0007669"/>
    <property type="project" value="UniProtKB-KW"/>
</dbReference>
<evidence type="ECO:0000256" key="11">
    <source>
        <dbReference type="SAM" id="SignalP"/>
    </source>
</evidence>
<evidence type="ECO:0000256" key="10">
    <source>
        <dbReference type="ARBA" id="ARBA00023237"/>
    </source>
</evidence>
<evidence type="ECO:0000256" key="5">
    <source>
        <dbReference type="ARBA" id="ARBA00022692"/>
    </source>
</evidence>
<keyword evidence="8" id="KW-0626">Porin</keyword>
<dbReference type="Pfam" id="PF13609">
    <property type="entry name" value="Porin_4"/>
    <property type="match status" value="1"/>
</dbReference>
<keyword evidence="3" id="KW-0813">Transport</keyword>
<dbReference type="eggNOG" id="COG3203">
    <property type="taxonomic scope" value="Bacteria"/>
</dbReference>
<dbReference type="Gene3D" id="2.40.160.10">
    <property type="entry name" value="Porin"/>
    <property type="match status" value="1"/>
</dbReference>
<dbReference type="GO" id="GO:0006811">
    <property type="term" value="P:monoatomic ion transport"/>
    <property type="evidence" value="ECO:0007669"/>
    <property type="project" value="UniProtKB-KW"/>
</dbReference>
<feature type="domain" description="Porin" evidence="12">
    <location>
        <begin position="19"/>
        <end position="335"/>
    </location>
</feature>
<feature type="chain" id="PRO_5004214799" evidence="11">
    <location>
        <begin position="31"/>
        <end position="362"/>
    </location>
</feature>
<evidence type="ECO:0000256" key="9">
    <source>
        <dbReference type="ARBA" id="ARBA00023136"/>
    </source>
</evidence>
<dbReference type="HOGENOM" id="CLU_062803_0_0_5"/>
<evidence type="ECO:0000259" key="12">
    <source>
        <dbReference type="Pfam" id="PF13609"/>
    </source>
</evidence>
<evidence type="ECO:0000256" key="6">
    <source>
        <dbReference type="ARBA" id="ARBA00022729"/>
    </source>
</evidence>
<accession>Q2RS84</accession>
<dbReference type="InterPro" id="IPR050298">
    <property type="entry name" value="Gram-neg_bact_OMP"/>
</dbReference>
<reference evidence="13 14" key="1">
    <citation type="journal article" date="2011" name="Stand. Genomic Sci.">
        <title>Complete genome sequence of Rhodospirillum rubrum type strain (S1).</title>
        <authorList>
            <person name="Munk A.C."/>
            <person name="Copeland A."/>
            <person name="Lucas S."/>
            <person name="Lapidus A."/>
            <person name="Del Rio T.G."/>
            <person name="Barry K."/>
            <person name="Detter J.C."/>
            <person name="Hammon N."/>
            <person name="Israni S."/>
            <person name="Pitluck S."/>
            <person name="Brettin T."/>
            <person name="Bruce D."/>
            <person name="Han C."/>
            <person name="Tapia R."/>
            <person name="Gilna P."/>
            <person name="Schmutz J."/>
            <person name="Larimer F."/>
            <person name="Land M."/>
            <person name="Kyrpides N.C."/>
            <person name="Mavromatis K."/>
            <person name="Richardson P."/>
            <person name="Rohde M."/>
            <person name="Goker M."/>
            <person name="Klenk H.P."/>
            <person name="Zhang Y."/>
            <person name="Roberts G.P."/>
            <person name="Reslewic S."/>
            <person name="Schwartz D.C."/>
        </authorList>
    </citation>
    <scope>NUCLEOTIDE SEQUENCE [LARGE SCALE GENOMIC DNA]</scope>
    <source>
        <strain evidence="14">ATCC 11170 / ATH 1.1.1 / DSM 467 / LMG 4362 / NCIMB 8255 / S1</strain>
    </source>
</reference>
<evidence type="ECO:0000256" key="8">
    <source>
        <dbReference type="ARBA" id="ARBA00023114"/>
    </source>
</evidence>
<protein>
    <submittedName>
        <fullName evidence="13">Porin, Gram-negative type</fullName>
    </submittedName>
</protein>
<comment type="subunit">
    <text evidence="2">Homotrimer.</text>
</comment>
<dbReference type="PATRIC" id="fig|269796.9.peg.2308"/>
<keyword evidence="6 11" id="KW-0732">Signal</keyword>
<keyword evidence="10" id="KW-0998">Cell outer membrane</keyword>
<feature type="signal peptide" evidence="11">
    <location>
        <begin position="1"/>
        <end position="30"/>
    </location>
</feature>
<keyword evidence="4" id="KW-1134">Transmembrane beta strand</keyword>
<name>Q2RS84_RHORT</name>
<keyword evidence="5" id="KW-0812">Transmembrane</keyword>
<keyword evidence="14" id="KW-1185">Reference proteome</keyword>
<keyword evidence="7" id="KW-0406">Ion transport</keyword>
<keyword evidence="9" id="KW-0472">Membrane</keyword>
<evidence type="ECO:0000256" key="3">
    <source>
        <dbReference type="ARBA" id="ARBA00022448"/>
    </source>
</evidence>
<dbReference type="GO" id="GO:0015288">
    <property type="term" value="F:porin activity"/>
    <property type="evidence" value="ECO:0007669"/>
    <property type="project" value="UniProtKB-KW"/>
</dbReference>
<evidence type="ECO:0000256" key="7">
    <source>
        <dbReference type="ARBA" id="ARBA00023065"/>
    </source>
</evidence>
<dbReference type="Proteomes" id="UP000001929">
    <property type="component" value="Chromosome"/>
</dbReference>
<dbReference type="EnsemblBacteria" id="ABC23011">
    <property type="protein sequence ID" value="ABC23011"/>
    <property type="gene ID" value="Rru_A2211"/>
</dbReference>
<gene>
    <name evidence="13" type="ordered locus">Rru_A2211</name>
</gene>
<dbReference type="InterPro" id="IPR033900">
    <property type="entry name" value="Gram_neg_porin_domain"/>
</dbReference>
<evidence type="ECO:0000256" key="2">
    <source>
        <dbReference type="ARBA" id="ARBA00011233"/>
    </source>
</evidence>
<dbReference type="STRING" id="269796.Rru_A2211"/>
<evidence type="ECO:0000256" key="1">
    <source>
        <dbReference type="ARBA" id="ARBA00004571"/>
    </source>
</evidence>
<organism evidence="13 14">
    <name type="scientific">Rhodospirillum rubrum (strain ATCC 11170 / ATH 1.1.1 / DSM 467 / LMG 4362 / NCIMB 8255 / S1)</name>
    <dbReference type="NCBI Taxonomy" id="269796"/>
    <lineage>
        <taxon>Bacteria</taxon>
        <taxon>Pseudomonadati</taxon>
        <taxon>Pseudomonadota</taxon>
        <taxon>Alphaproteobacteria</taxon>
        <taxon>Rhodospirillales</taxon>
        <taxon>Rhodospirillaceae</taxon>
        <taxon>Rhodospirillum</taxon>
    </lineage>
</organism>
<dbReference type="AlphaFoldDB" id="Q2RS84"/>
<dbReference type="GO" id="GO:0009279">
    <property type="term" value="C:cell outer membrane"/>
    <property type="evidence" value="ECO:0007669"/>
    <property type="project" value="UniProtKB-SubCell"/>
</dbReference>
<dbReference type="PANTHER" id="PTHR34501">
    <property type="entry name" value="PROTEIN YDDL-RELATED"/>
    <property type="match status" value="1"/>
</dbReference>
<proteinExistence type="predicted"/>
<dbReference type="InterPro" id="IPR023614">
    <property type="entry name" value="Porin_dom_sf"/>
</dbReference>
<dbReference type="PANTHER" id="PTHR34501:SF9">
    <property type="entry name" value="MAJOR OUTER MEMBRANE PROTEIN P.IA"/>
    <property type="match status" value="1"/>
</dbReference>
<evidence type="ECO:0000313" key="13">
    <source>
        <dbReference type="EMBL" id="ABC23011.1"/>
    </source>
</evidence>
<dbReference type="SUPFAM" id="SSF56935">
    <property type="entry name" value="Porins"/>
    <property type="match status" value="1"/>
</dbReference>
<dbReference type="EMBL" id="CP000230">
    <property type="protein sequence ID" value="ABC23011.1"/>
    <property type="molecule type" value="Genomic_DNA"/>
</dbReference>
<evidence type="ECO:0000256" key="4">
    <source>
        <dbReference type="ARBA" id="ARBA00022452"/>
    </source>
</evidence>
<evidence type="ECO:0000313" key="14">
    <source>
        <dbReference type="Proteomes" id="UP000001929"/>
    </source>
</evidence>
<comment type="subcellular location">
    <subcellularLocation>
        <location evidence="1">Cell outer membrane</location>
        <topology evidence="1">Multi-pass membrane protein</topology>
    </subcellularLocation>
</comment>
<dbReference type="KEGG" id="rru:Rru_A2211"/>